<sequence length="495" mass="55538">MSKLENYKLSNSLKENIETIKEIFSNDGTLVNRLFKNQYNPSLRCCIFFVEGMVNSTVINENIIEPIITNSIIEKGSDAINQLHHQIIAADNVTRTKDIAKIIESIVSGDTILFVEGSSESLIIQTKKYETRSIEEPVSEKVLRGPREGFTEYIITNISMIRRKLQTNNLKFEFTVLGQQSRTKACICYIEGVVNKKILNELYKRLDSFSIDGVLDVNYIQEFIKDSPLSMFDTIGNTERPDVVVAKLLEGRIALILDGTPVVLTLPYLFVEYFQSNEDYYINFTFASIGRFLRVISFLITISTPAIYLALVSFHQEMIPTQLLLSIAAARQGVPFPTVVELLVLLIIFEVLRESGTRMPTHMGEALSIVGALVLGQAAVEARFFGAPIVIVVAITAITGLMISGIKGAAIILRFSFLLLSAMLGLYGYVFGASALLINLFRLRSFGVPYMANLTSLHLQDLKDTAIRAPWWYMEYRPKFLAYKNIKRESSGGIK</sequence>
<keyword evidence="2 3" id="KW-0472">Membrane</keyword>
<evidence type="ECO:0000256" key="1">
    <source>
        <dbReference type="ARBA" id="ARBA00005278"/>
    </source>
</evidence>
<comment type="similarity">
    <text evidence="1">Belongs to the GerABKA family.</text>
</comment>
<proteinExistence type="inferred from homology"/>
<feature type="transmembrane region" description="Helical" evidence="3">
    <location>
        <begin position="386"/>
        <end position="406"/>
    </location>
</feature>
<evidence type="ECO:0000313" key="4">
    <source>
        <dbReference type="EMBL" id="MBU5676423.1"/>
    </source>
</evidence>
<dbReference type="InterPro" id="IPR050768">
    <property type="entry name" value="UPF0353/GerABKA_families"/>
</dbReference>
<name>A0ABS6G465_9FIRM</name>
<reference evidence="4 5" key="1">
    <citation type="submission" date="2021-06" db="EMBL/GenBank/DDBJ databases">
        <authorList>
            <person name="Sun Q."/>
            <person name="Li D."/>
        </authorList>
    </citation>
    <scope>NUCLEOTIDE SEQUENCE [LARGE SCALE GENOMIC DNA]</scope>
    <source>
        <strain evidence="4 5">MSJ-5</strain>
    </source>
</reference>
<feature type="transmembrane region" description="Helical" evidence="3">
    <location>
        <begin position="292"/>
        <end position="314"/>
    </location>
</feature>
<dbReference type="Pfam" id="PF03323">
    <property type="entry name" value="GerA"/>
    <property type="match status" value="1"/>
</dbReference>
<feature type="transmembrane region" description="Helical" evidence="3">
    <location>
        <begin position="418"/>
        <end position="441"/>
    </location>
</feature>
<evidence type="ECO:0000256" key="2">
    <source>
        <dbReference type="ARBA" id="ARBA00023136"/>
    </source>
</evidence>
<evidence type="ECO:0000256" key="3">
    <source>
        <dbReference type="SAM" id="Phobius"/>
    </source>
</evidence>
<dbReference type="PANTHER" id="PTHR22550">
    <property type="entry name" value="SPORE GERMINATION PROTEIN"/>
    <property type="match status" value="1"/>
</dbReference>
<dbReference type="PANTHER" id="PTHR22550:SF5">
    <property type="entry name" value="LEUCINE ZIPPER PROTEIN 4"/>
    <property type="match status" value="1"/>
</dbReference>
<organism evidence="4 5">
    <name type="scientific">Alkaliphilus flagellatus</name>
    <dbReference type="NCBI Taxonomy" id="2841507"/>
    <lineage>
        <taxon>Bacteria</taxon>
        <taxon>Bacillati</taxon>
        <taxon>Bacillota</taxon>
        <taxon>Clostridia</taxon>
        <taxon>Peptostreptococcales</taxon>
        <taxon>Natronincolaceae</taxon>
        <taxon>Alkaliphilus</taxon>
    </lineage>
</organism>
<keyword evidence="3" id="KW-0812">Transmembrane</keyword>
<dbReference type="PIRSF" id="PIRSF005690">
    <property type="entry name" value="GerBA"/>
    <property type="match status" value="1"/>
</dbReference>
<gene>
    <name evidence="4" type="ORF">KQI88_08345</name>
</gene>
<dbReference type="Proteomes" id="UP000779508">
    <property type="component" value="Unassembled WGS sequence"/>
</dbReference>
<evidence type="ECO:0000313" key="5">
    <source>
        <dbReference type="Proteomes" id="UP000779508"/>
    </source>
</evidence>
<dbReference type="InterPro" id="IPR004995">
    <property type="entry name" value="Spore_Ger"/>
</dbReference>
<accession>A0ABS6G465</accession>
<comment type="caution">
    <text evidence="4">The sequence shown here is derived from an EMBL/GenBank/DDBJ whole genome shotgun (WGS) entry which is preliminary data.</text>
</comment>
<dbReference type="RefSeq" id="WP_216416178.1">
    <property type="nucleotide sequence ID" value="NZ_JAHLQK010000003.1"/>
</dbReference>
<protein>
    <submittedName>
        <fullName evidence="4">Spore germination protein</fullName>
    </submittedName>
</protein>
<keyword evidence="5" id="KW-1185">Reference proteome</keyword>
<dbReference type="EMBL" id="JAHLQK010000003">
    <property type="protein sequence ID" value="MBU5676423.1"/>
    <property type="molecule type" value="Genomic_DNA"/>
</dbReference>
<keyword evidence="3" id="KW-1133">Transmembrane helix</keyword>
<feature type="transmembrane region" description="Helical" evidence="3">
    <location>
        <begin position="334"/>
        <end position="352"/>
    </location>
</feature>